<dbReference type="EMBL" id="CP001739">
    <property type="protein sequence ID" value="ACZ08329.1"/>
    <property type="molecule type" value="Genomic_DNA"/>
</dbReference>
<sequence>MKKDISTLKEEAKKNRKKILEMVYKANAGHPGGSLSVIDILTAIYTNEVDFTAKERSRVILSKGHATPALYAVLNQLGFISESEFDTFRKADSRLQGHPDKNKIPEIDANTGLLGQGLSIGIGMALGKKLKKDGNRVYVILGDGELHEGQVWEALMSAPHYKLDNLVAILDYNRLSSKDDVNKVMNLEPLRDKIKAFNWELMEINGHSMEEITEVLGKAKEIVEKPVFIIADTVKGKGVSFMENNPKWHSGGLKEEEYITGIKDIDTGGNNNG</sequence>
<accession>D1AHU5</accession>
<evidence type="ECO:0000256" key="3">
    <source>
        <dbReference type="ARBA" id="ARBA00023052"/>
    </source>
</evidence>
<dbReference type="CDD" id="cd02012">
    <property type="entry name" value="TPP_TK"/>
    <property type="match status" value="1"/>
</dbReference>
<comment type="similarity">
    <text evidence="2">Belongs to the transketolase family.</text>
</comment>
<keyword evidence="3" id="KW-0786">Thiamine pyrophosphate</keyword>
<dbReference type="PANTHER" id="PTHR47514:SF1">
    <property type="entry name" value="TRANSKETOLASE N-TERMINAL SECTION-RELATED"/>
    <property type="match status" value="1"/>
</dbReference>
<name>D1AHU5_SEBTE</name>
<dbReference type="AlphaFoldDB" id="D1AHU5"/>
<organism evidence="5 6">
    <name type="scientific">Sebaldella termitidis (strain ATCC 33386 / NCTC 11300)</name>
    <dbReference type="NCBI Taxonomy" id="526218"/>
    <lineage>
        <taxon>Bacteria</taxon>
        <taxon>Fusobacteriati</taxon>
        <taxon>Fusobacteriota</taxon>
        <taxon>Fusobacteriia</taxon>
        <taxon>Fusobacteriales</taxon>
        <taxon>Leptotrichiaceae</taxon>
        <taxon>Sebaldella</taxon>
    </lineage>
</organism>
<feature type="domain" description="Transketolase N-terminal" evidence="4">
    <location>
        <begin position="14"/>
        <end position="257"/>
    </location>
</feature>
<keyword evidence="6" id="KW-1185">Reference proteome</keyword>
<dbReference type="eggNOG" id="COG3959">
    <property type="taxonomic scope" value="Bacteria"/>
</dbReference>
<reference evidence="6" key="1">
    <citation type="submission" date="2009-09" db="EMBL/GenBank/DDBJ databases">
        <title>The complete chromosome of Sebaldella termitidis ATCC 33386.</title>
        <authorList>
            <consortium name="US DOE Joint Genome Institute (JGI-PGF)"/>
            <person name="Lucas S."/>
            <person name="Copeland A."/>
            <person name="Lapidus A."/>
            <person name="Glavina del Rio T."/>
            <person name="Dalin E."/>
            <person name="Tice H."/>
            <person name="Bruce D."/>
            <person name="Goodwin L."/>
            <person name="Pitluck S."/>
            <person name="Kyrpides N."/>
            <person name="Mavromatis K."/>
            <person name="Ivanova N."/>
            <person name="Mikhailova N."/>
            <person name="Sims D."/>
            <person name="Meincke L."/>
            <person name="Brettin T."/>
            <person name="Detter J.C."/>
            <person name="Han C."/>
            <person name="Larimer F."/>
            <person name="Land M."/>
            <person name="Hauser L."/>
            <person name="Markowitz V."/>
            <person name="Cheng J.F."/>
            <person name="Hugenholtz P."/>
            <person name="Woyke T."/>
            <person name="Wu D."/>
            <person name="Eisen J.A."/>
        </authorList>
    </citation>
    <scope>NUCLEOTIDE SEQUENCE [LARGE SCALE GENOMIC DNA]</scope>
    <source>
        <strain evidence="6">ATCC 33386 / NCTC 11300</strain>
    </source>
</reference>
<dbReference type="Gene3D" id="3.40.50.970">
    <property type="match status" value="1"/>
</dbReference>
<dbReference type="Proteomes" id="UP000000845">
    <property type="component" value="Chromosome"/>
</dbReference>
<proteinExistence type="inferred from homology"/>
<dbReference type="HOGENOM" id="CLU_009227_4_1_0"/>
<dbReference type="SUPFAM" id="SSF52518">
    <property type="entry name" value="Thiamin diphosphate-binding fold (THDP-binding)"/>
    <property type="match status" value="1"/>
</dbReference>
<dbReference type="InterPro" id="IPR005474">
    <property type="entry name" value="Transketolase_N"/>
</dbReference>
<evidence type="ECO:0000256" key="1">
    <source>
        <dbReference type="ARBA" id="ARBA00001964"/>
    </source>
</evidence>
<dbReference type="KEGG" id="str:Sterm_1467"/>
<dbReference type="Pfam" id="PF00456">
    <property type="entry name" value="Transketolase_N"/>
    <property type="match status" value="1"/>
</dbReference>
<protein>
    <submittedName>
        <fullName evidence="5">Transketolase domain protein</fullName>
    </submittedName>
</protein>
<dbReference type="RefSeq" id="WP_012860925.1">
    <property type="nucleotide sequence ID" value="NC_013517.1"/>
</dbReference>
<evidence type="ECO:0000313" key="6">
    <source>
        <dbReference type="Proteomes" id="UP000000845"/>
    </source>
</evidence>
<reference evidence="5 6" key="2">
    <citation type="journal article" date="2010" name="Stand. Genomic Sci.">
        <title>Complete genome sequence of Sebaldella termitidis type strain (NCTC 11300).</title>
        <authorList>
            <person name="Harmon-Smith M."/>
            <person name="Celia L."/>
            <person name="Chertkov O."/>
            <person name="Lapidus A."/>
            <person name="Copeland A."/>
            <person name="Glavina Del Rio T."/>
            <person name="Nolan M."/>
            <person name="Lucas S."/>
            <person name="Tice H."/>
            <person name="Cheng J.F."/>
            <person name="Han C."/>
            <person name="Detter J.C."/>
            <person name="Bruce D."/>
            <person name="Goodwin L."/>
            <person name="Pitluck S."/>
            <person name="Pati A."/>
            <person name="Liolios K."/>
            <person name="Ivanova N."/>
            <person name="Mavromatis K."/>
            <person name="Mikhailova N."/>
            <person name="Chen A."/>
            <person name="Palaniappan K."/>
            <person name="Land M."/>
            <person name="Hauser L."/>
            <person name="Chang Y.J."/>
            <person name="Jeffries C.D."/>
            <person name="Brettin T."/>
            <person name="Goker M."/>
            <person name="Beck B."/>
            <person name="Bristow J."/>
            <person name="Eisen J.A."/>
            <person name="Markowitz V."/>
            <person name="Hugenholtz P."/>
            <person name="Kyrpides N.C."/>
            <person name="Klenk H.P."/>
            <person name="Chen F."/>
        </authorList>
    </citation>
    <scope>NUCLEOTIDE SEQUENCE [LARGE SCALE GENOMIC DNA]</scope>
    <source>
        <strain evidence="6">ATCC 33386 / NCTC 11300</strain>
    </source>
</reference>
<comment type="cofactor">
    <cofactor evidence="1">
        <name>thiamine diphosphate</name>
        <dbReference type="ChEBI" id="CHEBI:58937"/>
    </cofactor>
</comment>
<dbReference type="PANTHER" id="PTHR47514">
    <property type="entry name" value="TRANSKETOLASE N-TERMINAL SECTION-RELATED"/>
    <property type="match status" value="1"/>
</dbReference>
<dbReference type="InterPro" id="IPR029061">
    <property type="entry name" value="THDP-binding"/>
</dbReference>
<dbReference type="STRING" id="526218.Sterm_1467"/>
<evidence type="ECO:0000259" key="4">
    <source>
        <dbReference type="Pfam" id="PF00456"/>
    </source>
</evidence>
<evidence type="ECO:0000256" key="2">
    <source>
        <dbReference type="ARBA" id="ARBA00007131"/>
    </source>
</evidence>
<evidence type="ECO:0000313" key="5">
    <source>
        <dbReference type="EMBL" id="ACZ08329.1"/>
    </source>
</evidence>
<gene>
    <name evidence="5" type="ordered locus">Sterm_1467</name>
</gene>